<evidence type="ECO:0000256" key="1">
    <source>
        <dbReference type="SAM" id="SignalP"/>
    </source>
</evidence>
<dbReference type="EMBL" id="CP069362">
    <property type="protein sequence ID" value="WGS65918.1"/>
    <property type="molecule type" value="Genomic_DNA"/>
</dbReference>
<feature type="signal peptide" evidence="1">
    <location>
        <begin position="1"/>
        <end position="20"/>
    </location>
</feature>
<sequence length="211" mass="23434">MKSRFLLGLMLIFSLSLIFAHGGDIENQSNGYYTNIPTVSIDLKIMEINEQVPIALAVDEKGTYYILRLENMFMFYNNLPIEAGKEVNVKATTLYSFSKVEELLVTSIEIDNKEYIIPKNFGYGYPGMMGGNMMNGYGYPGMMGGNMMNGYGYPGMMGGNMMNGYGYPGMMGGNMMNGYGYPGNINNYGYPDTPGNTQEPEMDNNNMMGNN</sequence>
<keyword evidence="3" id="KW-1185">Reference proteome</keyword>
<name>A0ABY8PTT4_9BACT</name>
<gene>
    <name evidence="2" type="ORF">JRV97_05060</name>
</gene>
<dbReference type="Proteomes" id="UP001232493">
    <property type="component" value="Chromosome"/>
</dbReference>
<evidence type="ECO:0000313" key="2">
    <source>
        <dbReference type="EMBL" id="WGS65918.1"/>
    </source>
</evidence>
<dbReference type="RefSeq" id="WP_281000814.1">
    <property type="nucleotide sequence ID" value="NZ_CP069362.1"/>
</dbReference>
<evidence type="ECO:0000313" key="3">
    <source>
        <dbReference type="Proteomes" id="UP001232493"/>
    </source>
</evidence>
<feature type="chain" id="PRO_5046212192" evidence="1">
    <location>
        <begin position="21"/>
        <end position="211"/>
    </location>
</feature>
<reference evidence="2 3" key="1">
    <citation type="submission" date="2021-02" db="EMBL/GenBank/DDBJ databases">
        <title>Characterization of Marinitoga sp. nov. str. BP5-C20A.</title>
        <authorList>
            <person name="Erauso G."/>
            <person name="Postec A."/>
        </authorList>
    </citation>
    <scope>NUCLEOTIDE SEQUENCE [LARGE SCALE GENOMIC DNA]</scope>
    <source>
        <strain evidence="2 3">BP5-C20A</strain>
    </source>
</reference>
<keyword evidence="1" id="KW-0732">Signal</keyword>
<protein>
    <submittedName>
        <fullName evidence="2">Uncharacterized protein</fullName>
    </submittedName>
</protein>
<proteinExistence type="predicted"/>
<accession>A0ABY8PTT4</accession>
<organism evidence="2 3">
    <name type="scientific">Marinitoga aeolica</name>
    <dbReference type="NCBI Taxonomy" id="2809031"/>
    <lineage>
        <taxon>Bacteria</taxon>
        <taxon>Thermotogati</taxon>
        <taxon>Thermotogota</taxon>
        <taxon>Thermotogae</taxon>
        <taxon>Petrotogales</taxon>
        <taxon>Petrotogaceae</taxon>
        <taxon>Marinitoga</taxon>
    </lineage>
</organism>